<keyword evidence="1" id="KW-1133">Transmembrane helix</keyword>
<keyword evidence="3" id="KW-1185">Reference proteome</keyword>
<dbReference type="EMBL" id="JBHMCE010000004">
    <property type="protein sequence ID" value="MFB9527567.1"/>
    <property type="molecule type" value="Genomic_DNA"/>
</dbReference>
<protein>
    <submittedName>
        <fullName evidence="2">Uncharacterized protein</fullName>
    </submittedName>
</protein>
<feature type="transmembrane region" description="Helical" evidence="1">
    <location>
        <begin position="42"/>
        <end position="65"/>
    </location>
</feature>
<comment type="caution">
    <text evidence="2">The sequence shown here is derived from an EMBL/GenBank/DDBJ whole genome shotgun (WGS) entry which is preliminary data.</text>
</comment>
<evidence type="ECO:0000313" key="3">
    <source>
        <dbReference type="Proteomes" id="UP001589646"/>
    </source>
</evidence>
<dbReference type="Proteomes" id="UP001589646">
    <property type="component" value="Unassembled WGS sequence"/>
</dbReference>
<feature type="transmembrane region" description="Helical" evidence="1">
    <location>
        <begin position="77"/>
        <end position="94"/>
    </location>
</feature>
<reference evidence="2 3" key="1">
    <citation type="submission" date="2024-09" db="EMBL/GenBank/DDBJ databases">
        <authorList>
            <person name="Sun Q."/>
            <person name="Mori K."/>
        </authorList>
    </citation>
    <scope>NUCLEOTIDE SEQUENCE [LARGE SCALE GENOMIC DNA]</scope>
    <source>
        <strain evidence="2 3">JCM 3323</strain>
    </source>
</reference>
<sequence>MIRAQPPLSGLAWLGAWLETPPPLAATVVTSLTIATRFTELRIVAVLAGLSLAPVSLSTAQLLMIYAASRSPCGRPIRALGYLLACAAVAAYVAL</sequence>
<accession>A0ABV5PWG3</accession>
<keyword evidence="1" id="KW-0812">Transmembrane</keyword>
<name>A0ABV5PWG3_9ACTN</name>
<keyword evidence="1" id="KW-0472">Membrane</keyword>
<evidence type="ECO:0000313" key="2">
    <source>
        <dbReference type="EMBL" id="MFB9527567.1"/>
    </source>
</evidence>
<proteinExistence type="predicted"/>
<gene>
    <name evidence="2" type="ORF">ACFFRN_13190</name>
</gene>
<organism evidence="2 3">
    <name type="scientific">Nonomuraea roseola</name>
    <dbReference type="NCBI Taxonomy" id="46179"/>
    <lineage>
        <taxon>Bacteria</taxon>
        <taxon>Bacillati</taxon>
        <taxon>Actinomycetota</taxon>
        <taxon>Actinomycetes</taxon>
        <taxon>Streptosporangiales</taxon>
        <taxon>Streptosporangiaceae</taxon>
        <taxon>Nonomuraea</taxon>
    </lineage>
</organism>
<dbReference type="RefSeq" id="WP_346127215.1">
    <property type="nucleotide sequence ID" value="NZ_BAAAXC010000015.1"/>
</dbReference>
<evidence type="ECO:0000256" key="1">
    <source>
        <dbReference type="SAM" id="Phobius"/>
    </source>
</evidence>